<keyword evidence="1" id="KW-1133">Transmembrane helix</keyword>
<evidence type="ECO:0000259" key="2">
    <source>
        <dbReference type="Pfam" id="PF01757"/>
    </source>
</evidence>
<protein>
    <submittedName>
        <fullName evidence="3">Acyltransferase family protein</fullName>
    </submittedName>
</protein>
<feature type="transmembrane region" description="Helical" evidence="1">
    <location>
        <begin position="12"/>
        <end position="28"/>
    </location>
</feature>
<dbReference type="GO" id="GO:0016746">
    <property type="term" value="F:acyltransferase activity"/>
    <property type="evidence" value="ECO:0007669"/>
    <property type="project" value="UniProtKB-KW"/>
</dbReference>
<keyword evidence="4" id="KW-1185">Reference proteome</keyword>
<sequence length="338" mass="38578">MQIDKDISQRISIARIVMIFGIVILHLPPHQPLAEVGQDFFSYVRAFFSYGVFRASVPVLTAVSGYLVFKFALAQQPRLLLKKKSKTILLPLLLWNIPLAAAIFIAQMYHLSDHPFSAQLYPFSLDAWLDGLLGLYTQPVNYPLNFLRDLYAVCLLSPLLLLLLRVNFILTVACLAAVYYWNLDGMLVIRNSMLISFATGAMVAWYGVDPRKLDRFAWMLFTLFIGFCIYLVLFKVENREGLRMLAPFLIWPILGKLAGSALGSHLVRYSKYSFILFMSHAPVILILWYLFGKPEHGENSYLLYWLTASPLSLIIAILMHKVMTKFSPRLKGLMLGER</sequence>
<feature type="transmembrane region" description="Helical" evidence="1">
    <location>
        <begin position="121"/>
        <end position="138"/>
    </location>
</feature>
<keyword evidence="3" id="KW-0808">Transferase</keyword>
<organism evidence="3 4">
    <name type="scientific">Bowmanella yangjiangensis</name>
    <dbReference type="NCBI Taxonomy" id="2811230"/>
    <lineage>
        <taxon>Bacteria</taxon>
        <taxon>Pseudomonadati</taxon>
        <taxon>Pseudomonadota</taxon>
        <taxon>Gammaproteobacteria</taxon>
        <taxon>Alteromonadales</taxon>
        <taxon>Alteromonadaceae</taxon>
        <taxon>Bowmanella</taxon>
    </lineage>
</organism>
<feature type="transmembrane region" description="Helical" evidence="1">
    <location>
        <begin position="303"/>
        <end position="323"/>
    </location>
</feature>
<name>A0ABS3CVE3_9ALTE</name>
<dbReference type="InterPro" id="IPR002656">
    <property type="entry name" value="Acyl_transf_3_dom"/>
</dbReference>
<dbReference type="RefSeq" id="WP_206594227.1">
    <property type="nucleotide sequence ID" value="NZ_JAFKCS010000009.1"/>
</dbReference>
<feature type="transmembrane region" description="Helical" evidence="1">
    <location>
        <begin position="150"/>
        <end position="181"/>
    </location>
</feature>
<proteinExistence type="predicted"/>
<feature type="transmembrane region" description="Helical" evidence="1">
    <location>
        <begin position="245"/>
        <end position="267"/>
    </location>
</feature>
<dbReference type="Pfam" id="PF01757">
    <property type="entry name" value="Acyl_transf_3"/>
    <property type="match status" value="1"/>
</dbReference>
<evidence type="ECO:0000313" key="4">
    <source>
        <dbReference type="Proteomes" id="UP000663992"/>
    </source>
</evidence>
<gene>
    <name evidence="3" type="ORF">J0A65_10980</name>
</gene>
<feature type="transmembrane region" description="Helical" evidence="1">
    <location>
        <begin position="48"/>
        <end position="69"/>
    </location>
</feature>
<feature type="transmembrane region" description="Helical" evidence="1">
    <location>
        <begin position="89"/>
        <end position="109"/>
    </location>
</feature>
<evidence type="ECO:0000313" key="3">
    <source>
        <dbReference type="EMBL" id="MBN7820391.1"/>
    </source>
</evidence>
<feature type="transmembrane region" description="Helical" evidence="1">
    <location>
        <begin position="187"/>
        <end position="208"/>
    </location>
</feature>
<feature type="domain" description="Acyltransferase 3" evidence="2">
    <location>
        <begin position="11"/>
        <end position="319"/>
    </location>
</feature>
<dbReference type="Proteomes" id="UP000663992">
    <property type="component" value="Unassembled WGS sequence"/>
</dbReference>
<feature type="transmembrane region" description="Helical" evidence="1">
    <location>
        <begin position="274"/>
        <end position="291"/>
    </location>
</feature>
<keyword evidence="1" id="KW-0472">Membrane</keyword>
<keyword evidence="1" id="KW-0812">Transmembrane</keyword>
<accession>A0ABS3CVE3</accession>
<feature type="transmembrane region" description="Helical" evidence="1">
    <location>
        <begin position="215"/>
        <end position="233"/>
    </location>
</feature>
<dbReference type="EMBL" id="JAFKCS010000009">
    <property type="protein sequence ID" value="MBN7820391.1"/>
    <property type="molecule type" value="Genomic_DNA"/>
</dbReference>
<reference evidence="3 4" key="1">
    <citation type="submission" date="2021-03" db="EMBL/GenBank/DDBJ databases">
        <title>novel species isolated from a fishpond in China.</title>
        <authorList>
            <person name="Lu H."/>
            <person name="Cai Z."/>
        </authorList>
    </citation>
    <scope>NUCLEOTIDE SEQUENCE [LARGE SCALE GENOMIC DNA]</scope>
    <source>
        <strain evidence="3 4">Y57</strain>
    </source>
</reference>
<comment type="caution">
    <text evidence="3">The sequence shown here is derived from an EMBL/GenBank/DDBJ whole genome shotgun (WGS) entry which is preliminary data.</text>
</comment>
<evidence type="ECO:0000256" key="1">
    <source>
        <dbReference type="SAM" id="Phobius"/>
    </source>
</evidence>
<keyword evidence="3" id="KW-0012">Acyltransferase</keyword>